<organism evidence="2 3">
    <name type="scientific">Pseudanabaena mucicola FACHB-723</name>
    <dbReference type="NCBI Taxonomy" id="2692860"/>
    <lineage>
        <taxon>Bacteria</taxon>
        <taxon>Bacillati</taxon>
        <taxon>Cyanobacteriota</taxon>
        <taxon>Cyanophyceae</taxon>
        <taxon>Pseudanabaenales</taxon>
        <taxon>Pseudanabaenaceae</taxon>
        <taxon>Pseudanabaena</taxon>
    </lineage>
</organism>
<accession>A0ABR7ZYA1</accession>
<dbReference type="Gene3D" id="3.90.1570.10">
    <property type="entry name" value="tt1808, chain A"/>
    <property type="match status" value="1"/>
</dbReference>
<dbReference type="PANTHER" id="PTHR36558">
    <property type="entry name" value="GLR1098 PROTEIN"/>
    <property type="match status" value="1"/>
</dbReference>
<keyword evidence="2" id="KW-0540">Nuclease</keyword>
<keyword evidence="2" id="KW-0378">Hydrolase</keyword>
<feature type="domain" description="Putative restriction endonuclease" evidence="1">
    <location>
        <begin position="13"/>
        <end position="180"/>
    </location>
</feature>
<keyword evidence="2" id="KW-0255">Endonuclease</keyword>
<name>A0ABR7ZYA1_9CYAN</name>
<dbReference type="InterPro" id="IPR008538">
    <property type="entry name" value="Uma2"/>
</dbReference>
<dbReference type="EMBL" id="JACJQB010000026">
    <property type="protein sequence ID" value="MBD2188973.1"/>
    <property type="molecule type" value="Genomic_DNA"/>
</dbReference>
<protein>
    <submittedName>
        <fullName evidence="2">Uma2 family endonuclease</fullName>
    </submittedName>
</protein>
<dbReference type="SUPFAM" id="SSF52980">
    <property type="entry name" value="Restriction endonuclease-like"/>
    <property type="match status" value="1"/>
</dbReference>
<evidence type="ECO:0000313" key="3">
    <source>
        <dbReference type="Proteomes" id="UP000642094"/>
    </source>
</evidence>
<dbReference type="RefSeq" id="WP_190403814.1">
    <property type="nucleotide sequence ID" value="NZ_JACJQB010000026.1"/>
</dbReference>
<evidence type="ECO:0000259" key="1">
    <source>
        <dbReference type="Pfam" id="PF05685"/>
    </source>
</evidence>
<dbReference type="Pfam" id="PF05685">
    <property type="entry name" value="Uma2"/>
    <property type="match status" value="1"/>
</dbReference>
<evidence type="ECO:0000313" key="2">
    <source>
        <dbReference type="EMBL" id="MBD2188973.1"/>
    </source>
</evidence>
<dbReference type="InterPro" id="IPR012296">
    <property type="entry name" value="Nuclease_put_TT1808"/>
</dbReference>
<dbReference type="GO" id="GO:0004519">
    <property type="term" value="F:endonuclease activity"/>
    <property type="evidence" value="ECO:0007669"/>
    <property type="project" value="UniProtKB-KW"/>
</dbReference>
<proteinExistence type="predicted"/>
<reference evidence="2 3" key="1">
    <citation type="journal article" date="2020" name="ISME J.">
        <title>Comparative genomics reveals insights into cyanobacterial evolution and habitat adaptation.</title>
        <authorList>
            <person name="Chen M.Y."/>
            <person name="Teng W.K."/>
            <person name="Zhao L."/>
            <person name="Hu C.X."/>
            <person name="Zhou Y.K."/>
            <person name="Han B.P."/>
            <person name="Song L.R."/>
            <person name="Shu W.S."/>
        </authorList>
    </citation>
    <scope>NUCLEOTIDE SEQUENCE [LARGE SCALE GENOMIC DNA]</scope>
    <source>
        <strain evidence="2 3">FACHB-723</strain>
    </source>
</reference>
<keyword evidence="3" id="KW-1185">Reference proteome</keyword>
<comment type="caution">
    <text evidence="2">The sequence shown here is derived from an EMBL/GenBank/DDBJ whole genome shotgun (WGS) entry which is preliminary data.</text>
</comment>
<gene>
    <name evidence="2" type="ORF">H6F41_12565</name>
</gene>
<dbReference type="CDD" id="cd06260">
    <property type="entry name" value="DUF820-like"/>
    <property type="match status" value="1"/>
</dbReference>
<dbReference type="InterPro" id="IPR011335">
    <property type="entry name" value="Restrct_endonuc-II-like"/>
</dbReference>
<dbReference type="PANTHER" id="PTHR36558:SF1">
    <property type="entry name" value="RESTRICTION ENDONUCLEASE DOMAIN-CONTAINING PROTEIN-RELATED"/>
    <property type="match status" value="1"/>
</dbReference>
<dbReference type="Proteomes" id="UP000642094">
    <property type="component" value="Unassembled WGS sequence"/>
</dbReference>
<sequence>MTVAAPVKVISPAEYLNLEVKSTNRHEYRQGEIIEMTGGTPTHNEIIGALTVILRVSLKGKPLQVFVTDQRLFIPDRQAYTYPDVMVVSRPIALQEGRKDTVTEPILIVEVLSNSTKNYDRGEKFADYRSIPSFQEYLLIDQTKPHVEHYLKQGANQWLLREYSQLENRLELTSLGIEISLSEIYENVEF</sequence>